<name>A0A5B8M685_9MICO</name>
<dbReference type="AlphaFoldDB" id="A0A5B8M685"/>
<accession>A0A5B8M685</accession>
<keyword evidence="1" id="KW-0175">Coiled coil</keyword>
<dbReference type="OrthoDB" id="163160at2"/>
<dbReference type="Proteomes" id="UP000320216">
    <property type="component" value="Chromosome"/>
</dbReference>
<evidence type="ECO:0008006" key="4">
    <source>
        <dbReference type="Google" id="ProtNLM"/>
    </source>
</evidence>
<dbReference type="EMBL" id="CP042305">
    <property type="protein sequence ID" value="QDZ15494.1"/>
    <property type="molecule type" value="Genomic_DNA"/>
</dbReference>
<evidence type="ECO:0000313" key="2">
    <source>
        <dbReference type="EMBL" id="QDZ15494.1"/>
    </source>
</evidence>
<feature type="coiled-coil region" evidence="1">
    <location>
        <begin position="54"/>
        <end position="81"/>
    </location>
</feature>
<organism evidence="2 3">
    <name type="scientific">Humibacter ginsenosidimutans</name>
    <dbReference type="NCBI Taxonomy" id="2599293"/>
    <lineage>
        <taxon>Bacteria</taxon>
        <taxon>Bacillati</taxon>
        <taxon>Actinomycetota</taxon>
        <taxon>Actinomycetes</taxon>
        <taxon>Micrococcales</taxon>
        <taxon>Microbacteriaceae</taxon>
        <taxon>Humibacter</taxon>
    </lineage>
</organism>
<reference evidence="2 3" key="1">
    <citation type="submission" date="2019-07" db="EMBL/GenBank/DDBJ databases">
        <title>Full genome sequence of Humibacter sp. WJ7-1.</title>
        <authorList>
            <person name="Im W.-T."/>
        </authorList>
    </citation>
    <scope>NUCLEOTIDE SEQUENCE [LARGE SCALE GENOMIC DNA]</scope>
    <source>
        <strain evidence="2 3">WJ7-1</strain>
    </source>
</reference>
<keyword evidence="3" id="KW-1185">Reference proteome</keyword>
<gene>
    <name evidence="2" type="ORF">FPZ11_12640</name>
</gene>
<dbReference type="RefSeq" id="WP_146321430.1">
    <property type="nucleotide sequence ID" value="NZ_CP042305.1"/>
</dbReference>
<dbReference type="InterPro" id="IPR011008">
    <property type="entry name" value="Dimeric_a/b-barrel"/>
</dbReference>
<proteinExistence type="predicted"/>
<dbReference type="KEGG" id="huw:FPZ11_12640"/>
<evidence type="ECO:0000256" key="1">
    <source>
        <dbReference type="SAM" id="Coils"/>
    </source>
</evidence>
<evidence type="ECO:0000313" key="3">
    <source>
        <dbReference type="Proteomes" id="UP000320216"/>
    </source>
</evidence>
<protein>
    <recommendedName>
        <fullName evidence="4">ABM domain-containing protein</fullName>
    </recommendedName>
</protein>
<dbReference type="SUPFAM" id="SSF54909">
    <property type="entry name" value="Dimeric alpha+beta barrel"/>
    <property type="match status" value="1"/>
</dbReference>
<sequence>MYARVQTVHEPAEKLEALAKLAGEQLAAAPALAGFKDFFYLVDRANEKALVISLWETEADLRRLEANNASVRERVKEEARLESPASEVFEVAFRSVPAVAAGN</sequence>